<evidence type="ECO:0000259" key="6">
    <source>
        <dbReference type="Pfam" id="PF16159"/>
    </source>
</evidence>
<evidence type="ECO:0000256" key="2">
    <source>
        <dbReference type="ARBA" id="ARBA00023015"/>
    </source>
</evidence>
<protein>
    <submittedName>
        <fullName evidence="9">FOXP-CC domain-containing protein</fullName>
    </submittedName>
</protein>
<sequence length="152" mass="17205">MFLAIGGRREKGNRKLKRKGEAAERGELEKRERKLKISNPHNVCSWPQCGHPCENIAAFLHHLSAAHMLDERGTQQCRAQIEVVDSLEHQLTKEKLRLEAMLQHLQMKQSPEPASTSINNNMPSESPLLSPPLMETKLEAKIEPVQSDQVRG</sequence>
<dbReference type="Proteomes" id="UP000274131">
    <property type="component" value="Unassembled WGS sequence"/>
</dbReference>
<dbReference type="OrthoDB" id="5856280at2759"/>
<dbReference type="PANTHER" id="PTHR45796:SF4">
    <property type="entry name" value="FORKHEAD BOX P, ISOFORM C"/>
    <property type="match status" value="1"/>
</dbReference>
<feature type="compositionally biased region" description="Basic and acidic residues" evidence="5">
    <location>
        <begin position="19"/>
        <end position="32"/>
    </location>
</feature>
<keyword evidence="8" id="KW-1185">Reference proteome</keyword>
<comment type="subcellular location">
    <subcellularLocation>
        <location evidence="1">Nucleus</location>
    </subcellularLocation>
</comment>
<keyword evidence="3" id="KW-0804">Transcription</keyword>
<feature type="compositionally biased region" description="Low complexity" evidence="5">
    <location>
        <begin position="119"/>
        <end position="133"/>
    </location>
</feature>
<dbReference type="EMBL" id="UXUI01010501">
    <property type="protein sequence ID" value="VDD95305.1"/>
    <property type="molecule type" value="Genomic_DNA"/>
</dbReference>
<reference evidence="7 8" key="2">
    <citation type="submission" date="2018-10" db="EMBL/GenBank/DDBJ databases">
        <authorList>
            <consortium name="Pathogen Informatics"/>
        </authorList>
    </citation>
    <scope>NUCLEOTIDE SEQUENCE [LARGE SCALE GENOMIC DNA]</scope>
</reference>
<evidence type="ECO:0000313" key="9">
    <source>
        <dbReference type="WBParaSite" id="EVEC_0001071301-mRNA-1"/>
    </source>
</evidence>
<dbReference type="WBParaSite" id="EVEC_0001071301-mRNA-1">
    <property type="protein sequence ID" value="EVEC_0001071301-mRNA-1"/>
    <property type="gene ID" value="EVEC_0001071301"/>
</dbReference>
<dbReference type="GO" id="GO:0000981">
    <property type="term" value="F:DNA-binding transcription factor activity, RNA polymerase II-specific"/>
    <property type="evidence" value="ECO:0007669"/>
    <property type="project" value="TreeGrafter"/>
</dbReference>
<evidence type="ECO:0000256" key="1">
    <source>
        <dbReference type="ARBA" id="ARBA00004123"/>
    </source>
</evidence>
<dbReference type="Pfam" id="PF16159">
    <property type="entry name" value="FOXP-CC"/>
    <property type="match status" value="1"/>
</dbReference>
<evidence type="ECO:0000256" key="3">
    <source>
        <dbReference type="ARBA" id="ARBA00023163"/>
    </source>
</evidence>
<dbReference type="PANTHER" id="PTHR45796">
    <property type="entry name" value="FORKHEAD BOX P, ISOFORM C"/>
    <property type="match status" value="1"/>
</dbReference>
<dbReference type="STRING" id="51028.A0A0N4VIR0"/>
<dbReference type="AlphaFoldDB" id="A0A0N4VIR0"/>
<evidence type="ECO:0000256" key="4">
    <source>
        <dbReference type="ARBA" id="ARBA00023242"/>
    </source>
</evidence>
<feature type="compositionally biased region" description="Polar residues" evidence="5">
    <location>
        <begin position="109"/>
        <end position="118"/>
    </location>
</feature>
<keyword evidence="2" id="KW-0805">Transcription regulation</keyword>
<accession>A0A0N4VIR0</accession>
<evidence type="ECO:0000256" key="5">
    <source>
        <dbReference type="SAM" id="MobiDB-lite"/>
    </source>
</evidence>
<feature type="region of interest" description="Disordered" evidence="5">
    <location>
        <begin position="1"/>
        <end position="33"/>
    </location>
</feature>
<feature type="region of interest" description="Disordered" evidence="5">
    <location>
        <begin position="109"/>
        <end position="133"/>
    </location>
</feature>
<dbReference type="GO" id="GO:0005634">
    <property type="term" value="C:nucleus"/>
    <property type="evidence" value="ECO:0007669"/>
    <property type="project" value="UniProtKB-SubCell"/>
</dbReference>
<feature type="domain" description="FOXP coiled-coil" evidence="6">
    <location>
        <begin position="41"/>
        <end position="106"/>
    </location>
</feature>
<proteinExistence type="predicted"/>
<dbReference type="Gene3D" id="1.20.5.340">
    <property type="match status" value="1"/>
</dbReference>
<reference evidence="9" key="1">
    <citation type="submission" date="2017-02" db="UniProtKB">
        <authorList>
            <consortium name="WormBaseParasite"/>
        </authorList>
    </citation>
    <scope>IDENTIFICATION</scope>
</reference>
<organism evidence="9">
    <name type="scientific">Enterobius vermicularis</name>
    <name type="common">Human pinworm</name>
    <dbReference type="NCBI Taxonomy" id="51028"/>
    <lineage>
        <taxon>Eukaryota</taxon>
        <taxon>Metazoa</taxon>
        <taxon>Ecdysozoa</taxon>
        <taxon>Nematoda</taxon>
        <taxon>Chromadorea</taxon>
        <taxon>Rhabditida</taxon>
        <taxon>Spirurina</taxon>
        <taxon>Oxyuridomorpha</taxon>
        <taxon>Oxyuroidea</taxon>
        <taxon>Oxyuridae</taxon>
        <taxon>Enterobius</taxon>
    </lineage>
</organism>
<dbReference type="GO" id="GO:0000978">
    <property type="term" value="F:RNA polymerase II cis-regulatory region sequence-specific DNA binding"/>
    <property type="evidence" value="ECO:0007669"/>
    <property type="project" value="TreeGrafter"/>
</dbReference>
<gene>
    <name evidence="7" type="ORF">EVEC_LOCUS10056</name>
</gene>
<evidence type="ECO:0000313" key="8">
    <source>
        <dbReference type="Proteomes" id="UP000274131"/>
    </source>
</evidence>
<keyword evidence="4" id="KW-0539">Nucleus</keyword>
<dbReference type="InterPro" id="IPR032354">
    <property type="entry name" value="FOXP-CC"/>
</dbReference>
<evidence type="ECO:0000313" key="7">
    <source>
        <dbReference type="EMBL" id="VDD95305.1"/>
    </source>
</evidence>
<dbReference type="InterPro" id="IPR050998">
    <property type="entry name" value="FOXP"/>
</dbReference>
<name>A0A0N4VIR0_ENTVE</name>